<dbReference type="STRING" id="4072.A0A2G3AA43"/>
<keyword evidence="3" id="KW-0805">Transcription regulation</keyword>
<evidence type="ECO:0000313" key="9">
    <source>
        <dbReference type="Proteomes" id="UP000222542"/>
    </source>
</evidence>
<evidence type="ECO:0000256" key="5">
    <source>
        <dbReference type="ARBA" id="ARBA00023163"/>
    </source>
</evidence>
<proteinExistence type="predicted"/>
<dbReference type="PANTHER" id="PTHR31677:SF253">
    <property type="entry name" value="ETHYLENE-RESPONSIVE TRANSCRIPTION FACTOR 11"/>
    <property type="match status" value="1"/>
</dbReference>
<dbReference type="Gramene" id="PHT91119">
    <property type="protein sequence ID" value="PHT91119"/>
    <property type="gene ID" value="T459_06232"/>
</dbReference>
<organism evidence="8 9">
    <name type="scientific">Capsicum annuum</name>
    <name type="common">Capsicum pepper</name>
    <dbReference type="NCBI Taxonomy" id="4072"/>
    <lineage>
        <taxon>Eukaryota</taxon>
        <taxon>Viridiplantae</taxon>
        <taxon>Streptophyta</taxon>
        <taxon>Embryophyta</taxon>
        <taxon>Tracheophyta</taxon>
        <taxon>Spermatophyta</taxon>
        <taxon>Magnoliopsida</taxon>
        <taxon>eudicotyledons</taxon>
        <taxon>Gunneridae</taxon>
        <taxon>Pentapetalae</taxon>
        <taxon>asterids</taxon>
        <taxon>lamiids</taxon>
        <taxon>Solanales</taxon>
        <taxon>Solanaceae</taxon>
        <taxon>Solanoideae</taxon>
        <taxon>Capsiceae</taxon>
        <taxon>Capsicum</taxon>
    </lineage>
</organism>
<keyword evidence="9" id="KW-1185">Reference proteome</keyword>
<keyword evidence="2" id="KW-0936">Ethylene signaling pathway</keyword>
<evidence type="ECO:0000313" key="8">
    <source>
        <dbReference type="EMBL" id="PHT91119.1"/>
    </source>
</evidence>
<evidence type="ECO:0000256" key="2">
    <source>
        <dbReference type="ARBA" id="ARBA00022745"/>
    </source>
</evidence>
<accession>A0A2G3AA43</accession>
<name>A0A2G3AA43_CAPAN</name>
<dbReference type="AlphaFoldDB" id="A0A2G3AA43"/>
<dbReference type="PANTHER" id="PTHR31677">
    <property type="entry name" value="AP2 DOMAIN CLASS TRANSCRIPTION FACTOR"/>
    <property type="match status" value="1"/>
</dbReference>
<dbReference type="PROSITE" id="PS51032">
    <property type="entry name" value="AP2_ERF"/>
    <property type="match status" value="1"/>
</dbReference>
<evidence type="ECO:0000256" key="1">
    <source>
        <dbReference type="ARBA" id="ARBA00004123"/>
    </source>
</evidence>
<dbReference type="CDD" id="cd00018">
    <property type="entry name" value="AP2"/>
    <property type="match status" value="1"/>
</dbReference>
<evidence type="ECO:0000256" key="6">
    <source>
        <dbReference type="ARBA" id="ARBA00023242"/>
    </source>
</evidence>
<dbReference type="InterPro" id="IPR016177">
    <property type="entry name" value="DNA-bd_dom_sf"/>
</dbReference>
<dbReference type="GO" id="GO:0009873">
    <property type="term" value="P:ethylene-activated signaling pathway"/>
    <property type="evidence" value="ECO:0007669"/>
    <property type="project" value="UniProtKB-KW"/>
</dbReference>
<dbReference type="InterPro" id="IPR001471">
    <property type="entry name" value="AP2/ERF_dom"/>
</dbReference>
<dbReference type="GO" id="GO:0003700">
    <property type="term" value="F:DNA-binding transcription factor activity"/>
    <property type="evidence" value="ECO:0007669"/>
    <property type="project" value="InterPro"/>
</dbReference>
<dbReference type="Gene3D" id="3.30.730.10">
    <property type="entry name" value="AP2/ERF domain"/>
    <property type="match status" value="1"/>
</dbReference>
<sequence length="122" mass="13514">MGGGSERKVEENVKGFAEEVHYRGVQKRPSGKYTVETRDPRKICNVFLVMFDTVEEATQAYDAMAIEFRGVKVKKNFLNLMDKMNQTPSNVGTVELLNVVASFASTSTTAIATSFDDSPILI</sequence>
<protein>
    <submittedName>
        <fullName evidence="8">Ethylene-responsive transcription factor 4</fullName>
    </submittedName>
</protein>
<gene>
    <name evidence="8" type="ORF">T459_06232</name>
</gene>
<reference evidence="8 9" key="1">
    <citation type="journal article" date="2014" name="Nat. Genet.">
        <title>Genome sequence of the hot pepper provides insights into the evolution of pungency in Capsicum species.</title>
        <authorList>
            <person name="Kim S."/>
            <person name="Park M."/>
            <person name="Yeom S.I."/>
            <person name="Kim Y.M."/>
            <person name="Lee J.M."/>
            <person name="Lee H.A."/>
            <person name="Seo E."/>
            <person name="Choi J."/>
            <person name="Cheong K."/>
            <person name="Kim K.T."/>
            <person name="Jung K."/>
            <person name="Lee G.W."/>
            <person name="Oh S.K."/>
            <person name="Bae C."/>
            <person name="Kim S.B."/>
            <person name="Lee H.Y."/>
            <person name="Kim S.Y."/>
            <person name="Kim M.S."/>
            <person name="Kang B.C."/>
            <person name="Jo Y.D."/>
            <person name="Yang H.B."/>
            <person name="Jeong H.J."/>
            <person name="Kang W.H."/>
            <person name="Kwon J.K."/>
            <person name="Shin C."/>
            <person name="Lim J.Y."/>
            <person name="Park J.H."/>
            <person name="Huh J.H."/>
            <person name="Kim J.S."/>
            <person name="Kim B.D."/>
            <person name="Cohen O."/>
            <person name="Paran I."/>
            <person name="Suh M.C."/>
            <person name="Lee S.B."/>
            <person name="Kim Y.K."/>
            <person name="Shin Y."/>
            <person name="Noh S.J."/>
            <person name="Park J."/>
            <person name="Seo Y.S."/>
            <person name="Kwon S.Y."/>
            <person name="Kim H.A."/>
            <person name="Park J.M."/>
            <person name="Kim H.J."/>
            <person name="Choi S.B."/>
            <person name="Bosland P.W."/>
            <person name="Reeves G."/>
            <person name="Jo S.H."/>
            <person name="Lee B.W."/>
            <person name="Cho H.T."/>
            <person name="Choi H.S."/>
            <person name="Lee M.S."/>
            <person name="Yu Y."/>
            <person name="Do Choi Y."/>
            <person name="Park B.S."/>
            <person name="van Deynze A."/>
            <person name="Ashrafi H."/>
            <person name="Hill T."/>
            <person name="Kim W.T."/>
            <person name="Pai H.S."/>
            <person name="Ahn H.K."/>
            <person name="Yeam I."/>
            <person name="Giovannoni J.J."/>
            <person name="Rose J.K."/>
            <person name="Sorensen I."/>
            <person name="Lee S.J."/>
            <person name="Kim R.W."/>
            <person name="Choi I.Y."/>
            <person name="Choi B.S."/>
            <person name="Lim J.S."/>
            <person name="Lee Y.H."/>
            <person name="Choi D."/>
        </authorList>
    </citation>
    <scope>NUCLEOTIDE SEQUENCE [LARGE SCALE GENOMIC DNA]</scope>
    <source>
        <strain evidence="9">cv. CM334</strain>
    </source>
</reference>
<evidence type="ECO:0000256" key="4">
    <source>
        <dbReference type="ARBA" id="ARBA00023125"/>
    </source>
</evidence>
<dbReference type="SMART" id="SM00380">
    <property type="entry name" value="AP2"/>
    <property type="match status" value="1"/>
</dbReference>
<evidence type="ECO:0000256" key="3">
    <source>
        <dbReference type="ARBA" id="ARBA00023015"/>
    </source>
</evidence>
<dbReference type="EMBL" id="AYRZ02000002">
    <property type="protein sequence ID" value="PHT91119.1"/>
    <property type="molecule type" value="Genomic_DNA"/>
</dbReference>
<dbReference type="GO" id="GO:0003677">
    <property type="term" value="F:DNA binding"/>
    <property type="evidence" value="ECO:0007669"/>
    <property type="project" value="UniProtKB-KW"/>
</dbReference>
<dbReference type="GO" id="GO:0005634">
    <property type="term" value="C:nucleus"/>
    <property type="evidence" value="ECO:0007669"/>
    <property type="project" value="UniProtKB-SubCell"/>
</dbReference>
<keyword evidence="4" id="KW-0238">DNA-binding</keyword>
<dbReference type="InterPro" id="IPR036955">
    <property type="entry name" value="AP2/ERF_dom_sf"/>
</dbReference>
<dbReference type="OrthoDB" id="1320966at2759"/>
<reference evidence="8 9" key="2">
    <citation type="journal article" date="2017" name="Genome Biol.">
        <title>New reference genome sequences of hot pepper reveal the massive evolution of plant disease-resistance genes by retroduplication.</title>
        <authorList>
            <person name="Kim S."/>
            <person name="Park J."/>
            <person name="Yeom S.I."/>
            <person name="Kim Y.M."/>
            <person name="Seo E."/>
            <person name="Kim K.T."/>
            <person name="Kim M.S."/>
            <person name="Lee J.M."/>
            <person name="Cheong K."/>
            <person name="Shin H.S."/>
            <person name="Kim S.B."/>
            <person name="Han K."/>
            <person name="Lee J."/>
            <person name="Park M."/>
            <person name="Lee H.A."/>
            <person name="Lee H.Y."/>
            <person name="Lee Y."/>
            <person name="Oh S."/>
            <person name="Lee J.H."/>
            <person name="Choi E."/>
            <person name="Choi E."/>
            <person name="Lee S.E."/>
            <person name="Jeon J."/>
            <person name="Kim H."/>
            <person name="Choi G."/>
            <person name="Song H."/>
            <person name="Lee J."/>
            <person name="Lee S.C."/>
            <person name="Kwon J.K."/>
            <person name="Lee H.Y."/>
            <person name="Koo N."/>
            <person name="Hong Y."/>
            <person name="Kim R.W."/>
            <person name="Kang W.H."/>
            <person name="Huh J.H."/>
            <person name="Kang B.C."/>
            <person name="Yang T.J."/>
            <person name="Lee Y.H."/>
            <person name="Bennetzen J.L."/>
            <person name="Choi D."/>
        </authorList>
    </citation>
    <scope>NUCLEOTIDE SEQUENCE [LARGE SCALE GENOMIC DNA]</scope>
    <source>
        <strain evidence="9">cv. CM334</strain>
    </source>
</reference>
<dbReference type="SMR" id="A0A2G3AA43"/>
<comment type="subcellular location">
    <subcellularLocation>
        <location evidence="1">Nucleus</location>
    </subcellularLocation>
</comment>
<comment type="caution">
    <text evidence="8">The sequence shown here is derived from an EMBL/GenBank/DDBJ whole genome shotgun (WGS) entry which is preliminary data.</text>
</comment>
<dbReference type="Proteomes" id="UP000222542">
    <property type="component" value="Unassembled WGS sequence"/>
</dbReference>
<dbReference type="PRINTS" id="PR00367">
    <property type="entry name" value="ETHRSPELEMNT"/>
</dbReference>
<dbReference type="SUPFAM" id="SSF54171">
    <property type="entry name" value="DNA-binding domain"/>
    <property type="match status" value="1"/>
</dbReference>
<keyword evidence="5" id="KW-0804">Transcription</keyword>
<keyword evidence="6" id="KW-0539">Nucleus</keyword>
<evidence type="ECO:0000259" key="7">
    <source>
        <dbReference type="PROSITE" id="PS51032"/>
    </source>
</evidence>
<feature type="domain" description="AP2/ERF" evidence="7">
    <location>
        <begin position="21"/>
        <end position="78"/>
    </location>
</feature>